<reference evidence="5 6" key="1">
    <citation type="submission" date="2024-06" db="EMBL/GenBank/DDBJ databases">
        <title>Sorghum-associated microbial communities from plants grown in Nebraska, USA.</title>
        <authorList>
            <person name="Schachtman D."/>
        </authorList>
    </citation>
    <scope>NUCLEOTIDE SEQUENCE [LARGE SCALE GENOMIC DNA]</scope>
    <source>
        <strain evidence="5 6">2709</strain>
    </source>
</reference>
<gene>
    <name evidence="5" type="ORF">ABIE13_005255</name>
</gene>
<sequence>MQLKTRITALMLASMTALWLVGSAWEWQRDGEMTRRYNQVLLQSQSIAWNKLQAESLGRLQAALDQALAKPDVAKAWNKRDLEALGAALKPILEQHPGWRADWYDEKRVLAHTSSTALQQQPMVDTGWLTRSLSTDEMQTGLSQSSRERYYMVALRRFGPESAPGILAIGQSLGYLMPEMNRTVAGESFIINLRGREISGRLPGLAIDDGAALLTRRSNVAQTSSPDGRHWMTATTPLAGFNGRPIGAVLTAWDITDQENENQRMDLLSVGGALLILAMLGLAVFAYLRHALGPLARSVGVLDRLASGDLRATPDEDDQALPDEAGQIARSVAALRDEMFNLQMLRDERLRTHQQQERLIRGQLRQLADTLDEQARIEVLTALEPPPEAQDAHSDNSLVKLAGVLGRMSDLVTTQQHRLVGLLHKLREAMAQQATLISLQQELEIARTMQLSILPRSAPPTEAAAVSALMVPAKEVGGDFYDYFLMKDGRLAMVVADVSGKGIPAAFFMAISRTLLKNIAQFLQEPADIIERLNEQLCAENEQMMFVTVFLCVLDLESGALDYVNAGHNPPLLMRADGAVEDMPRGQNMALAVMEDIKFKQGRVQLNPGDTLLLYTDGVTEAANPEGSLFGESRLNALASEYKAPNSDFPEVLLEAVRQFEAGAPQTDDITLVTARFLGPRKSSH</sequence>
<dbReference type="InterPro" id="IPR052016">
    <property type="entry name" value="Bact_Sigma-Reg"/>
</dbReference>
<keyword evidence="2" id="KW-1133">Transmembrane helix</keyword>
<keyword evidence="1 5" id="KW-0378">Hydrolase</keyword>
<dbReference type="SMART" id="SM00304">
    <property type="entry name" value="HAMP"/>
    <property type="match status" value="1"/>
</dbReference>
<dbReference type="PANTHER" id="PTHR43156:SF2">
    <property type="entry name" value="STAGE II SPORULATION PROTEIN E"/>
    <property type="match status" value="1"/>
</dbReference>
<evidence type="ECO:0000259" key="3">
    <source>
        <dbReference type="PROSITE" id="PS50885"/>
    </source>
</evidence>
<dbReference type="SMART" id="SM00331">
    <property type="entry name" value="PP2C_SIG"/>
    <property type="match status" value="1"/>
</dbReference>
<feature type="transmembrane region" description="Helical" evidence="2">
    <location>
        <begin position="267"/>
        <end position="288"/>
    </location>
</feature>
<dbReference type="PROSITE" id="PS50885">
    <property type="entry name" value="HAMP"/>
    <property type="match status" value="1"/>
</dbReference>
<dbReference type="RefSeq" id="WP_354448801.1">
    <property type="nucleotide sequence ID" value="NZ_JBEPSH010000014.1"/>
</dbReference>
<name>A0ABV2QGF9_9BURK</name>
<protein>
    <submittedName>
        <fullName evidence="5">Sigma-B regulation protein RsbU (Phosphoserine phosphatase)</fullName>
        <ecNumber evidence="5">3.1.3.3</ecNumber>
    </submittedName>
</protein>
<dbReference type="Proteomes" id="UP001549320">
    <property type="component" value="Unassembled WGS sequence"/>
</dbReference>
<organism evidence="5 6">
    <name type="scientific">Ottowia thiooxydans</name>
    <dbReference type="NCBI Taxonomy" id="219182"/>
    <lineage>
        <taxon>Bacteria</taxon>
        <taxon>Pseudomonadati</taxon>
        <taxon>Pseudomonadota</taxon>
        <taxon>Betaproteobacteria</taxon>
        <taxon>Burkholderiales</taxon>
        <taxon>Comamonadaceae</taxon>
        <taxon>Ottowia</taxon>
    </lineage>
</organism>
<dbReference type="Pfam" id="PF07228">
    <property type="entry name" value="SpoIIE"/>
    <property type="match status" value="1"/>
</dbReference>
<feature type="domain" description="HAMP" evidence="3">
    <location>
        <begin position="289"/>
        <end position="344"/>
    </location>
</feature>
<keyword evidence="2" id="KW-0812">Transmembrane</keyword>
<dbReference type="Gene3D" id="6.10.340.10">
    <property type="match status" value="1"/>
</dbReference>
<dbReference type="SUPFAM" id="SSF81606">
    <property type="entry name" value="PP2C-like"/>
    <property type="match status" value="1"/>
</dbReference>
<feature type="domain" description="PPM-type phosphatase" evidence="4">
    <location>
        <begin position="463"/>
        <end position="677"/>
    </location>
</feature>
<dbReference type="InterPro" id="IPR036457">
    <property type="entry name" value="PPM-type-like_dom_sf"/>
</dbReference>
<evidence type="ECO:0000256" key="1">
    <source>
        <dbReference type="ARBA" id="ARBA00022801"/>
    </source>
</evidence>
<keyword evidence="2" id="KW-0472">Membrane</keyword>
<dbReference type="PROSITE" id="PS51746">
    <property type="entry name" value="PPM_2"/>
    <property type="match status" value="1"/>
</dbReference>
<dbReference type="InterPro" id="IPR003660">
    <property type="entry name" value="HAMP_dom"/>
</dbReference>
<dbReference type="Gene3D" id="3.60.40.10">
    <property type="entry name" value="PPM-type phosphatase domain"/>
    <property type="match status" value="1"/>
</dbReference>
<dbReference type="EMBL" id="JBEPSH010000014">
    <property type="protein sequence ID" value="MET4580116.1"/>
    <property type="molecule type" value="Genomic_DNA"/>
</dbReference>
<evidence type="ECO:0000313" key="6">
    <source>
        <dbReference type="Proteomes" id="UP001549320"/>
    </source>
</evidence>
<proteinExistence type="predicted"/>
<evidence type="ECO:0000259" key="4">
    <source>
        <dbReference type="PROSITE" id="PS51746"/>
    </source>
</evidence>
<dbReference type="GO" id="GO:0016787">
    <property type="term" value="F:hydrolase activity"/>
    <property type="evidence" value="ECO:0007669"/>
    <property type="project" value="UniProtKB-KW"/>
</dbReference>
<keyword evidence="6" id="KW-1185">Reference proteome</keyword>
<accession>A0ABV2QGF9</accession>
<evidence type="ECO:0000313" key="5">
    <source>
        <dbReference type="EMBL" id="MET4580116.1"/>
    </source>
</evidence>
<dbReference type="PANTHER" id="PTHR43156">
    <property type="entry name" value="STAGE II SPORULATION PROTEIN E-RELATED"/>
    <property type="match status" value="1"/>
</dbReference>
<dbReference type="InterPro" id="IPR001932">
    <property type="entry name" value="PPM-type_phosphatase-like_dom"/>
</dbReference>
<dbReference type="EC" id="3.1.3.3" evidence="5"/>
<comment type="caution">
    <text evidence="5">The sequence shown here is derived from an EMBL/GenBank/DDBJ whole genome shotgun (WGS) entry which is preliminary data.</text>
</comment>
<evidence type="ECO:0000256" key="2">
    <source>
        <dbReference type="SAM" id="Phobius"/>
    </source>
</evidence>